<gene>
    <name evidence="1" type="ORF">METZ01_LOCUS320018</name>
</gene>
<dbReference type="EMBL" id="UINC01104192">
    <property type="protein sequence ID" value="SVC67164.1"/>
    <property type="molecule type" value="Genomic_DNA"/>
</dbReference>
<accession>A0A382P173</accession>
<name>A0A382P173_9ZZZZ</name>
<organism evidence="1">
    <name type="scientific">marine metagenome</name>
    <dbReference type="NCBI Taxonomy" id="408172"/>
    <lineage>
        <taxon>unclassified sequences</taxon>
        <taxon>metagenomes</taxon>
        <taxon>ecological metagenomes</taxon>
    </lineage>
</organism>
<dbReference type="PANTHER" id="PTHR35864">
    <property type="entry name" value="ZINC METALLOPROTEASE MJ0611-RELATED"/>
    <property type="match status" value="1"/>
</dbReference>
<proteinExistence type="predicted"/>
<dbReference type="AlphaFoldDB" id="A0A382P173"/>
<protein>
    <recommendedName>
        <fullName evidence="2">Peptidase M50 domain-containing protein</fullName>
    </recommendedName>
</protein>
<dbReference type="InterPro" id="IPR052348">
    <property type="entry name" value="Metallopeptidase_M50B"/>
</dbReference>
<sequence>MTIFLQILSILIPVLFAITLHEVGHGWAAKQFGDRTAEIQGRLTLNPIA</sequence>
<dbReference type="PANTHER" id="PTHR35864:SF1">
    <property type="entry name" value="ZINC METALLOPROTEASE YWHC-RELATED"/>
    <property type="match status" value="1"/>
</dbReference>
<evidence type="ECO:0000313" key="1">
    <source>
        <dbReference type="EMBL" id="SVC67164.1"/>
    </source>
</evidence>
<feature type="non-terminal residue" evidence="1">
    <location>
        <position position="49"/>
    </location>
</feature>
<evidence type="ECO:0008006" key="2">
    <source>
        <dbReference type="Google" id="ProtNLM"/>
    </source>
</evidence>
<reference evidence="1" key="1">
    <citation type="submission" date="2018-05" db="EMBL/GenBank/DDBJ databases">
        <authorList>
            <person name="Lanie J.A."/>
            <person name="Ng W.-L."/>
            <person name="Kazmierczak K.M."/>
            <person name="Andrzejewski T.M."/>
            <person name="Davidsen T.M."/>
            <person name="Wayne K.J."/>
            <person name="Tettelin H."/>
            <person name="Glass J.I."/>
            <person name="Rusch D."/>
            <person name="Podicherti R."/>
            <person name="Tsui H.-C.T."/>
            <person name="Winkler M.E."/>
        </authorList>
    </citation>
    <scope>NUCLEOTIDE SEQUENCE</scope>
</reference>